<dbReference type="GO" id="GO:0008395">
    <property type="term" value="F:steroid hydroxylase activity"/>
    <property type="evidence" value="ECO:0007669"/>
    <property type="project" value="TreeGrafter"/>
</dbReference>
<keyword evidence="4" id="KW-0408">Iron</keyword>
<dbReference type="PANTHER" id="PTHR24304">
    <property type="entry name" value="CYTOCHROME P450 FAMILY 7"/>
    <property type="match status" value="1"/>
</dbReference>
<dbReference type="Gene3D" id="1.10.630.10">
    <property type="entry name" value="Cytochrome P450"/>
    <property type="match status" value="1"/>
</dbReference>
<dbReference type="AlphaFoldDB" id="A0AAW0R704"/>
<dbReference type="GO" id="GO:0005506">
    <property type="term" value="F:iron ion binding"/>
    <property type="evidence" value="ECO:0007669"/>
    <property type="project" value="InterPro"/>
</dbReference>
<dbReference type="CDD" id="cd11040">
    <property type="entry name" value="CYP7_CYP8-like"/>
    <property type="match status" value="1"/>
</dbReference>
<feature type="transmembrane region" description="Helical" evidence="6">
    <location>
        <begin position="16"/>
        <end position="40"/>
    </location>
</feature>
<keyword evidence="3" id="KW-0479">Metal-binding</keyword>
<sequence length="570" mass="64303">MGIVQDSIDSMNPQGLSLWCLVLPTLFAILGAATYLVTLASHMWTRYNGKDGQEKLKRWHSQDWGDNTPLSVQLPAFRGYLITQPEHFGPLLKATRFLSNKKVMAELMRDVFGTPPRVMPLYLGDNSGIEAKPIQGTSVPEYQRIWNSQHADSAKYLTGDALRGLAARFTSILSEAMSKADPHDPADSGEWVTIEDFYPWWRARVFAAATTALFGPHLLRLNPTLEQDFWNFADSIPTLAKRYPAWMAPRAHAARNKMLDNVKRWHAHAREKSEYRSCGDDAPNWDEYWGSRWLKVRQRWGQDTNIMDDDGLASEDLALAIAWASSANANAIPMAFWYLIEIYRDPSLLSRVLPELENAVKSPVSPGRDEPAAFDISCVLSSPLAQSIYAEVLRMRISLLLNRCPDKKDHRIGPWILRKGAYMTLSTAYIGYHGKAWELYTDSGRAPINEFWAERFLVPSDKITPPPALAKVKAPTERPLDTRETSEQKPRFSTKHLDGIWVPYGGGALMCPGRHFAKQEMMGSVAVFAHYYDLEVMTGKAPPMNDKFYGMGAQQPSEKTPVRIRRKVGG</sequence>
<evidence type="ECO:0000256" key="2">
    <source>
        <dbReference type="ARBA" id="ARBA00022617"/>
    </source>
</evidence>
<keyword evidence="2" id="KW-0349">Heme</keyword>
<evidence type="ECO:0000313" key="8">
    <source>
        <dbReference type="Proteomes" id="UP001392437"/>
    </source>
</evidence>
<proteinExistence type="inferred from homology"/>
<evidence type="ECO:0000256" key="4">
    <source>
        <dbReference type="ARBA" id="ARBA00023004"/>
    </source>
</evidence>
<feature type="compositionally biased region" description="Basic and acidic residues" evidence="5">
    <location>
        <begin position="474"/>
        <end position="491"/>
    </location>
</feature>
<evidence type="ECO:0000256" key="6">
    <source>
        <dbReference type="SAM" id="Phobius"/>
    </source>
</evidence>
<evidence type="ECO:0008006" key="9">
    <source>
        <dbReference type="Google" id="ProtNLM"/>
    </source>
</evidence>
<dbReference type="InterPro" id="IPR036396">
    <property type="entry name" value="Cyt_P450_sf"/>
</dbReference>
<dbReference type="PANTHER" id="PTHR24304:SF2">
    <property type="entry name" value="24-HYDROXYCHOLESTEROL 7-ALPHA-HYDROXYLASE"/>
    <property type="match status" value="1"/>
</dbReference>
<dbReference type="Proteomes" id="UP001392437">
    <property type="component" value="Unassembled WGS sequence"/>
</dbReference>
<dbReference type="GO" id="GO:0016705">
    <property type="term" value="F:oxidoreductase activity, acting on paired donors, with incorporation or reduction of molecular oxygen"/>
    <property type="evidence" value="ECO:0007669"/>
    <property type="project" value="InterPro"/>
</dbReference>
<keyword evidence="8" id="KW-1185">Reference proteome</keyword>
<evidence type="ECO:0000313" key="7">
    <source>
        <dbReference type="EMBL" id="KAK8129576.1"/>
    </source>
</evidence>
<protein>
    <recommendedName>
        <fullName evidence="9">Cytochrome P450</fullName>
    </recommendedName>
</protein>
<dbReference type="EMBL" id="JAQQWP010000002">
    <property type="protein sequence ID" value="KAK8129576.1"/>
    <property type="molecule type" value="Genomic_DNA"/>
</dbReference>
<keyword evidence="6" id="KW-0472">Membrane</keyword>
<keyword evidence="6" id="KW-1133">Transmembrane helix</keyword>
<evidence type="ECO:0000256" key="3">
    <source>
        <dbReference type="ARBA" id="ARBA00022723"/>
    </source>
</evidence>
<evidence type="ECO:0000256" key="1">
    <source>
        <dbReference type="ARBA" id="ARBA00010617"/>
    </source>
</evidence>
<feature type="region of interest" description="Disordered" evidence="5">
    <location>
        <begin position="550"/>
        <end position="570"/>
    </location>
</feature>
<dbReference type="InterPro" id="IPR050529">
    <property type="entry name" value="CYP450_sterol_14alpha_dmase"/>
</dbReference>
<name>A0AAW0R704_9PEZI</name>
<accession>A0AAW0R704</accession>
<feature type="region of interest" description="Disordered" evidence="5">
    <location>
        <begin position="467"/>
        <end position="491"/>
    </location>
</feature>
<comment type="caution">
    <text evidence="7">The sequence shown here is derived from an EMBL/GenBank/DDBJ whole genome shotgun (WGS) entry which is preliminary data.</text>
</comment>
<gene>
    <name evidence="7" type="ORF">PG999_001956</name>
</gene>
<evidence type="ECO:0000256" key="5">
    <source>
        <dbReference type="SAM" id="MobiDB-lite"/>
    </source>
</evidence>
<reference evidence="7 8" key="1">
    <citation type="submission" date="2023-01" db="EMBL/GenBank/DDBJ databases">
        <title>Analysis of 21 Apiospora genomes using comparative genomics revels a genus with tremendous synthesis potential of carbohydrate active enzymes and secondary metabolites.</title>
        <authorList>
            <person name="Sorensen T."/>
        </authorList>
    </citation>
    <scope>NUCLEOTIDE SEQUENCE [LARGE SCALE GENOMIC DNA]</scope>
    <source>
        <strain evidence="7 8">CBS 117206</strain>
    </source>
</reference>
<organism evidence="7 8">
    <name type="scientific">Apiospora kogelbergensis</name>
    <dbReference type="NCBI Taxonomy" id="1337665"/>
    <lineage>
        <taxon>Eukaryota</taxon>
        <taxon>Fungi</taxon>
        <taxon>Dikarya</taxon>
        <taxon>Ascomycota</taxon>
        <taxon>Pezizomycotina</taxon>
        <taxon>Sordariomycetes</taxon>
        <taxon>Xylariomycetidae</taxon>
        <taxon>Amphisphaeriales</taxon>
        <taxon>Apiosporaceae</taxon>
        <taxon>Apiospora</taxon>
    </lineage>
</organism>
<keyword evidence="6" id="KW-0812">Transmembrane</keyword>
<dbReference type="SUPFAM" id="SSF48264">
    <property type="entry name" value="Cytochrome P450"/>
    <property type="match status" value="1"/>
</dbReference>
<dbReference type="GO" id="GO:0020037">
    <property type="term" value="F:heme binding"/>
    <property type="evidence" value="ECO:0007669"/>
    <property type="project" value="InterPro"/>
</dbReference>
<comment type="similarity">
    <text evidence="1">Belongs to the cytochrome P450 family.</text>
</comment>